<feature type="domain" description="RRM" evidence="4">
    <location>
        <begin position="430"/>
        <end position="501"/>
    </location>
</feature>
<feature type="compositionally biased region" description="Basic and acidic residues" evidence="3">
    <location>
        <begin position="98"/>
        <end position="127"/>
    </location>
</feature>
<feature type="region of interest" description="Disordered" evidence="3">
    <location>
        <begin position="521"/>
        <end position="556"/>
    </location>
</feature>
<feature type="region of interest" description="Disordered" evidence="3">
    <location>
        <begin position="190"/>
        <end position="253"/>
    </location>
</feature>
<dbReference type="AlphaFoldDB" id="A0A1Z5JYE7"/>
<sequence length="858" mass="94455">MPSEKDEYSAAREQFSKESSSSVGGEKISARLWEESLGIDDHSSMHNSFRSHRTDVTGVSGLTMSSAFGSIPLQPGEILEPYERPLSAPPPPGFSGGAEERTRKAEQALRPSKPDEDSYGSSKDKNHGFGNLADYLGAGLAQSMEDAAREVSESKDDINFHRQTRHAANRLVGATDASAIKHTSNSLKDDFVAAPSSSSLRGDLDRGFPSLLSTPQRKSDGSANNFDSLSGTTASHPTFDQRSRLNGIGTNVSEPEEEGLFGRAVSGVVSRRVDYPHIGADYTFDRPMLSSTAREFQPSMTADIPLSASNDSNHSTDMSPRQAEMELASFLWDPSQKGASRTLAILHVSWLRVPDVRSACETFGILETFRSEFSSLGIYLVSYYDIRSAQYASAELQAILQRLVVMQRGSEEVVVKFCIPLNSSSQNDDSQILISDLPLEYDEFALRSILSSFGSIRSIGSQGMGSYLVEFNNIQDAKQAQLELDSTQPFGANTFVELSMRSPGIRKRGRELLSLLSRWRQMNTRRQPSRTSDAQSVGSGHSNPGDPWRGKANNPFFQGSTEVVGMGAAYGASRTSNPHQEATQVVLGPDGRYTPVVMQSNFSSFAPMGATAIDPRQQQIIQGPDGQMYLAPVPAPQSGSHSFGGHGIQMQGSRYPYPANVIAHQDRRPPPQSRTPYYSHVVNDASSLSGRSHRSGYSNGTDAERDTRHLVLDLDAVEGGLDTRTSLMVRNIPNKYTQNMLLSEFAENGHGPGVIDFFYLPIDFKNRCNRGYAFINFIDYRDILAFHKQYYGKHWRTFNSDKICDVTYARIQGKAAMLKRFENSALMEKDEEYKPLVFSSSGPDKGQRLPFPDPSTRA</sequence>
<dbReference type="InterPro" id="IPR007201">
    <property type="entry name" value="Mei2-like_Rrm_C"/>
</dbReference>
<dbReference type="CDD" id="cd12531">
    <property type="entry name" value="RRM3_MEI2_like"/>
    <property type="match status" value="1"/>
</dbReference>
<reference evidence="5 6" key="1">
    <citation type="journal article" date="2015" name="Plant Cell">
        <title>Oil accumulation by the oleaginous diatom Fistulifera solaris as revealed by the genome and transcriptome.</title>
        <authorList>
            <person name="Tanaka T."/>
            <person name="Maeda Y."/>
            <person name="Veluchamy A."/>
            <person name="Tanaka M."/>
            <person name="Abida H."/>
            <person name="Marechal E."/>
            <person name="Bowler C."/>
            <person name="Muto M."/>
            <person name="Sunaga Y."/>
            <person name="Tanaka M."/>
            <person name="Yoshino T."/>
            <person name="Taniguchi T."/>
            <person name="Fukuda Y."/>
            <person name="Nemoto M."/>
            <person name="Matsumoto M."/>
            <person name="Wong P.S."/>
            <person name="Aburatani S."/>
            <person name="Fujibuchi W."/>
        </authorList>
    </citation>
    <scope>NUCLEOTIDE SEQUENCE [LARGE SCALE GENOMIC DNA]</scope>
    <source>
        <strain evidence="5 6">JPCC DA0580</strain>
    </source>
</reference>
<dbReference type="Gene3D" id="3.30.70.330">
    <property type="match status" value="2"/>
</dbReference>
<dbReference type="SMART" id="SM00360">
    <property type="entry name" value="RRM"/>
    <property type="match status" value="2"/>
</dbReference>
<proteinExistence type="predicted"/>
<evidence type="ECO:0000256" key="2">
    <source>
        <dbReference type="PROSITE-ProRule" id="PRU00176"/>
    </source>
</evidence>
<dbReference type="SUPFAM" id="SSF54928">
    <property type="entry name" value="RNA-binding domain, RBD"/>
    <property type="match status" value="1"/>
</dbReference>
<dbReference type="InterPro" id="IPR035979">
    <property type="entry name" value="RBD_domain_sf"/>
</dbReference>
<feature type="compositionally biased region" description="Low complexity" evidence="3">
    <location>
        <begin position="17"/>
        <end position="26"/>
    </location>
</feature>
<dbReference type="PANTHER" id="PTHR23189">
    <property type="entry name" value="RNA RECOGNITION MOTIF-CONTAINING"/>
    <property type="match status" value="1"/>
</dbReference>
<feature type="domain" description="RRM" evidence="4">
    <location>
        <begin position="725"/>
        <end position="823"/>
    </location>
</feature>
<evidence type="ECO:0000313" key="5">
    <source>
        <dbReference type="EMBL" id="GAX19065.1"/>
    </source>
</evidence>
<dbReference type="CDD" id="cd00590">
    <property type="entry name" value="RRM_SF"/>
    <property type="match status" value="1"/>
</dbReference>
<dbReference type="Proteomes" id="UP000198406">
    <property type="component" value="Unassembled WGS sequence"/>
</dbReference>
<keyword evidence="1 2" id="KW-0694">RNA-binding</keyword>
<evidence type="ECO:0000313" key="6">
    <source>
        <dbReference type="Proteomes" id="UP000198406"/>
    </source>
</evidence>
<feature type="region of interest" description="Disordered" evidence="3">
    <location>
        <begin position="70"/>
        <end position="127"/>
    </location>
</feature>
<dbReference type="InterPro" id="IPR012677">
    <property type="entry name" value="Nucleotide-bd_a/b_plait_sf"/>
</dbReference>
<dbReference type="EMBL" id="BDSP01000133">
    <property type="protein sequence ID" value="GAX19065.1"/>
    <property type="molecule type" value="Genomic_DNA"/>
</dbReference>
<evidence type="ECO:0000256" key="3">
    <source>
        <dbReference type="SAM" id="MobiDB-lite"/>
    </source>
</evidence>
<feature type="compositionally biased region" description="Polar residues" evidence="3">
    <location>
        <begin position="211"/>
        <end position="240"/>
    </location>
</feature>
<keyword evidence="6" id="KW-1185">Reference proteome</keyword>
<dbReference type="OrthoDB" id="417481at2759"/>
<dbReference type="InParanoid" id="A0A1Z5JYE7"/>
<name>A0A1Z5JYE7_FISSO</name>
<protein>
    <recommendedName>
        <fullName evidence="4">RRM domain-containing protein</fullName>
    </recommendedName>
</protein>
<evidence type="ECO:0000259" key="4">
    <source>
        <dbReference type="PROSITE" id="PS50102"/>
    </source>
</evidence>
<dbReference type="GO" id="GO:0003723">
    <property type="term" value="F:RNA binding"/>
    <property type="evidence" value="ECO:0007669"/>
    <property type="project" value="UniProtKB-UniRule"/>
</dbReference>
<dbReference type="InterPro" id="IPR034454">
    <property type="entry name" value="MEI2-like_RRM3"/>
</dbReference>
<dbReference type="PROSITE" id="PS50102">
    <property type="entry name" value="RRM"/>
    <property type="match status" value="2"/>
</dbReference>
<evidence type="ECO:0000256" key="1">
    <source>
        <dbReference type="ARBA" id="ARBA00022884"/>
    </source>
</evidence>
<feature type="compositionally biased region" description="Polar residues" evidence="3">
    <location>
        <begin position="521"/>
        <end position="542"/>
    </location>
</feature>
<gene>
    <name evidence="5" type="ORF">FisN_8Hh291</name>
</gene>
<organism evidence="5 6">
    <name type="scientific">Fistulifera solaris</name>
    <name type="common">Oleaginous diatom</name>
    <dbReference type="NCBI Taxonomy" id="1519565"/>
    <lineage>
        <taxon>Eukaryota</taxon>
        <taxon>Sar</taxon>
        <taxon>Stramenopiles</taxon>
        <taxon>Ochrophyta</taxon>
        <taxon>Bacillariophyta</taxon>
        <taxon>Bacillariophyceae</taxon>
        <taxon>Bacillariophycidae</taxon>
        <taxon>Naviculales</taxon>
        <taxon>Naviculaceae</taxon>
        <taxon>Fistulifera</taxon>
    </lineage>
</organism>
<feature type="region of interest" description="Disordered" evidence="3">
    <location>
        <begin position="836"/>
        <end position="858"/>
    </location>
</feature>
<feature type="region of interest" description="Disordered" evidence="3">
    <location>
        <begin position="1"/>
        <end position="26"/>
    </location>
</feature>
<dbReference type="InterPro" id="IPR000504">
    <property type="entry name" value="RRM_dom"/>
</dbReference>
<dbReference type="Pfam" id="PF04059">
    <property type="entry name" value="RRM_2"/>
    <property type="match status" value="1"/>
</dbReference>
<feature type="compositionally biased region" description="Basic and acidic residues" evidence="3">
    <location>
        <begin position="1"/>
        <end position="16"/>
    </location>
</feature>
<accession>A0A1Z5JYE7</accession>
<comment type="caution">
    <text evidence="5">The sequence shown here is derived from an EMBL/GenBank/DDBJ whole genome shotgun (WGS) entry which is preliminary data.</text>
</comment>